<organism evidence="6 7">
    <name type="scientific">Tritrichomonas musculus</name>
    <dbReference type="NCBI Taxonomy" id="1915356"/>
    <lineage>
        <taxon>Eukaryota</taxon>
        <taxon>Metamonada</taxon>
        <taxon>Parabasalia</taxon>
        <taxon>Tritrichomonadida</taxon>
        <taxon>Tritrichomonadidae</taxon>
        <taxon>Tritrichomonas</taxon>
    </lineage>
</organism>
<dbReference type="PROSITE" id="PS50102">
    <property type="entry name" value="RRM"/>
    <property type="match status" value="1"/>
</dbReference>
<feature type="domain" description="RRM" evidence="5">
    <location>
        <begin position="680"/>
        <end position="757"/>
    </location>
</feature>
<dbReference type="InterPro" id="IPR002562">
    <property type="entry name" value="3'-5'_exonuclease_dom"/>
</dbReference>
<evidence type="ECO:0000256" key="4">
    <source>
        <dbReference type="SAM" id="MobiDB-lite"/>
    </source>
</evidence>
<dbReference type="InterPro" id="IPR012677">
    <property type="entry name" value="Nucleotide-bd_a/b_plait_sf"/>
</dbReference>
<sequence>MKGNVNSLVTFNVEKDPEISFYETIPWKTNEYHDVEFFADKITRVYLVSNQHNNLENILQRLESNENLRKNSQSTNMIAIDLEWEISKLCLIQFCSNKTCVIVRLFTKEDLEIHPELKIGEENEDELLQKNNKILENFLNGHKFYGKGMRNDQKMLLSYFGQSFSNNFEDIEKTRLIPNKLSLNFNIMTKMFAGESTAPFKVIEMTKSDWSVPELSFRQVLYAAFDTVALYYCYPNFPPIKIQDESKAKSKEKEKGKSQEQNQKNKKIRNVKYYKSAKSENKNPNQNTKKVKKMNLSVVFKEKERRETFSYLIKNYQGTKNKLMLKSFLPDLDFISYFEGPDSTSYLFISSFSPIKNFSKFLSFKFESSIQNCINQKTIEITNPDEPLSCAGIEQIFENIFYLPQVPFSLCNDTDVLFVTSIPTTIFTDERKLQDLFYCFGYDQIVSRIDDKYQNSCIVEPRNFQISRRIRTFLPFVSICDSLLKVYEYPSFLRTVRLSNIPSNFTENDLNKLFVHNGYKIAESCEFLLKRIQSDSQTAYVMFDTLQDKEIFSSKFNHFKLRNLKEIGNFDLNIDNDNYDDELLVIPFSSDVHYRYLRSFEINVYLKDQSRLTFDDIFNKFSKFGKILQMNYDKRFNNYHIQFYRKCDALKAYEHFTKLCNCDDECFANQVIIEMYPEGSTIIVRDLPLEIKEEELISTFSKFGKIANLVFRDLTPMNMLSIADIHFRTSEEAKEVKQMMNKSKIGGTFIHVSIRSREDVLSSKMSQRNQWVVFDDSYQTIEDIFARTKSYGKIIDYNHINNHFLAMFDTQENAKLVIDELKLSYPTYVQFVEETNNSNYLKIVQKQSISGNPVEQKESAIIVDPVSRSLTEDFIEKIFIEGNATSANEASTLVQASSLMLPSLKDIIKPKNSSEKNECQYKHELFITDSVKFQGQKRLIIYTPSNNVTKKLFTLIKNSKFEGEYFKPKKIDVKDLENPPQRKIKKILFEGVEVSNSVEVIDPLPDGFGVKEIRENIKDLPNIEMVVCKSSKIKGKSRAVLMPKMPSQKRKIHKALSRIIIDDENLHLFEYKCDSIPPPL</sequence>
<evidence type="ECO:0000259" key="5">
    <source>
        <dbReference type="PROSITE" id="PS50102"/>
    </source>
</evidence>
<keyword evidence="7" id="KW-1185">Reference proteome</keyword>
<dbReference type="Gene3D" id="3.30.70.330">
    <property type="match status" value="1"/>
</dbReference>
<feature type="region of interest" description="Disordered" evidence="4">
    <location>
        <begin position="245"/>
        <end position="265"/>
    </location>
</feature>
<dbReference type="Pfam" id="PF00076">
    <property type="entry name" value="RRM_1"/>
    <property type="match status" value="1"/>
</dbReference>
<dbReference type="InterPro" id="IPR012337">
    <property type="entry name" value="RNaseH-like_sf"/>
</dbReference>
<keyword evidence="1" id="KW-0540">Nuclease</keyword>
<comment type="caution">
    <text evidence="6">The sequence shown here is derived from an EMBL/GenBank/DDBJ whole genome shotgun (WGS) entry which is preliminary data.</text>
</comment>
<dbReference type="InterPro" id="IPR036397">
    <property type="entry name" value="RNaseH_sf"/>
</dbReference>
<dbReference type="Gene3D" id="3.30.420.10">
    <property type="entry name" value="Ribonuclease H-like superfamily/Ribonuclease H"/>
    <property type="match status" value="1"/>
</dbReference>
<dbReference type="InterPro" id="IPR035979">
    <property type="entry name" value="RBD_domain_sf"/>
</dbReference>
<keyword evidence="2" id="KW-0378">Hydrolase</keyword>
<name>A0ABR2IJ09_9EUKA</name>
<feature type="compositionally biased region" description="Basic and acidic residues" evidence="4">
    <location>
        <begin position="245"/>
        <end position="258"/>
    </location>
</feature>
<dbReference type="SUPFAM" id="SSF53098">
    <property type="entry name" value="Ribonuclease H-like"/>
    <property type="match status" value="1"/>
</dbReference>
<dbReference type="SMART" id="SM00360">
    <property type="entry name" value="RRM"/>
    <property type="match status" value="2"/>
</dbReference>
<dbReference type="InterPro" id="IPR000504">
    <property type="entry name" value="RRM_dom"/>
</dbReference>
<dbReference type="EMBL" id="JAPFFF010000017">
    <property type="protein sequence ID" value="KAK8863521.1"/>
    <property type="molecule type" value="Genomic_DNA"/>
</dbReference>
<dbReference type="Proteomes" id="UP001470230">
    <property type="component" value="Unassembled WGS sequence"/>
</dbReference>
<dbReference type="PANTHER" id="PTHR13620">
    <property type="entry name" value="3-5 EXONUCLEASE"/>
    <property type="match status" value="1"/>
</dbReference>
<reference evidence="6 7" key="1">
    <citation type="submission" date="2024-04" db="EMBL/GenBank/DDBJ databases">
        <title>Tritrichomonas musculus Genome.</title>
        <authorList>
            <person name="Alves-Ferreira E."/>
            <person name="Grigg M."/>
            <person name="Lorenzi H."/>
            <person name="Galac M."/>
        </authorList>
    </citation>
    <scope>NUCLEOTIDE SEQUENCE [LARGE SCALE GENOMIC DNA]</scope>
    <source>
        <strain evidence="6 7">EAF2021</strain>
    </source>
</reference>
<evidence type="ECO:0000313" key="6">
    <source>
        <dbReference type="EMBL" id="KAK8863521.1"/>
    </source>
</evidence>
<dbReference type="InterPro" id="IPR051132">
    <property type="entry name" value="3-5_Exonuclease_domain"/>
</dbReference>
<dbReference type="Pfam" id="PF01612">
    <property type="entry name" value="DNA_pol_A_exo1"/>
    <property type="match status" value="1"/>
</dbReference>
<dbReference type="CDD" id="cd00590">
    <property type="entry name" value="RRM_SF"/>
    <property type="match status" value="1"/>
</dbReference>
<evidence type="ECO:0000256" key="2">
    <source>
        <dbReference type="ARBA" id="ARBA00022801"/>
    </source>
</evidence>
<proteinExistence type="predicted"/>
<dbReference type="SUPFAM" id="SSF54928">
    <property type="entry name" value="RNA-binding domain, RBD"/>
    <property type="match status" value="3"/>
</dbReference>
<accession>A0ABR2IJ09</accession>
<gene>
    <name evidence="6" type="ORF">M9Y10_011207</name>
</gene>
<keyword evidence="3" id="KW-0694">RNA-binding</keyword>
<evidence type="ECO:0000313" key="7">
    <source>
        <dbReference type="Proteomes" id="UP001470230"/>
    </source>
</evidence>
<protein>
    <recommendedName>
        <fullName evidence="5">RRM domain-containing protein</fullName>
    </recommendedName>
</protein>
<evidence type="ECO:0000256" key="3">
    <source>
        <dbReference type="PROSITE-ProRule" id="PRU00176"/>
    </source>
</evidence>
<evidence type="ECO:0000256" key="1">
    <source>
        <dbReference type="ARBA" id="ARBA00022722"/>
    </source>
</evidence>
<dbReference type="PANTHER" id="PTHR13620:SF104">
    <property type="entry name" value="EXONUCLEASE 3'-5' DOMAIN-CONTAINING PROTEIN 2"/>
    <property type="match status" value="1"/>
</dbReference>